<sequence length="251" mass="29427">MEGRLHKFKNIASLAEFANKLKADTTAWKEFSEDQEDSEDDWLNRVYENRRFNNIWIWHQDNIAGCENAFTDFLLRSDEKEKPKTKSEKSNEEKIDEKPNTEPECMAVAQAMMRQMLELETQEMFINPSPPRQQDIDHITEEVKKESKIFSLDLPLNPIPVSYPWEIVARDVVSISPLPEKRPYVIVFMDYFTKWVEVKCIPDQKADRIVEAFMEKVVYIHGTPKHLFSDQGSGYMSQLMTGICDLLKVKR</sequence>
<evidence type="ECO:0000313" key="3">
    <source>
        <dbReference type="Proteomes" id="UP000887565"/>
    </source>
</evidence>
<dbReference type="WBParaSite" id="nRc.2.0.1.t25865-RA">
    <property type="protein sequence ID" value="nRc.2.0.1.t25865-RA"/>
    <property type="gene ID" value="nRc.2.0.1.g25865"/>
</dbReference>
<evidence type="ECO:0000313" key="4">
    <source>
        <dbReference type="WBParaSite" id="nRc.2.0.1.t25865-RA"/>
    </source>
</evidence>
<protein>
    <submittedName>
        <fullName evidence="4">Integrase catalytic domain-containing protein</fullName>
    </submittedName>
</protein>
<dbReference type="InterPro" id="IPR001584">
    <property type="entry name" value="Integrase_cat-core"/>
</dbReference>
<dbReference type="GO" id="GO:0015074">
    <property type="term" value="P:DNA integration"/>
    <property type="evidence" value="ECO:0007669"/>
    <property type="project" value="InterPro"/>
</dbReference>
<dbReference type="PANTHER" id="PTHR37984">
    <property type="entry name" value="PROTEIN CBG26694"/>
    <property type="match status" value="1"/>
</dbReference>
<feature type="region of interest" description="Disordered" evidence="1">
    <location>
        <begin position="80"/>
        <end position="99"/>
    </location>
</feature>
<feature type="domain" description="Integrase catalytic" evidence="2">
    <location>
        <begin position="154"/>
        <end position="251"/>
    </location>
</feature>
<dbReference type="PROSITE" id="PS50994">
    <property type="entry name" value="INTEGRASE"/>
    <property type="match status" value="1"/>
</dbReference>
<dbReference type="SUPFAM" id="SSF53098">
    <property type="entry name" value="Ribonuclease H-like"/>
    <property type="match status" value="1"/>
</dbReference>
<dbReference type="InterPro" id="IPR036397">
    <property type="entry name" value="RNaseH_sf"/>
</dbReference>
<reference evidence="4" key="1">
    <citation type="submission" date="2022-11" db="UniProtKB">
        <authorList>
            <consortium name="WormBaseParasite"/>
        </authorList>
    </citation>
    <scope>IDENTIFICATION</scope>
</reference>
<proteinExistence type="predicted"/>
<accession>A0A915JI98</accession>
<dbReference type="AlphaFoldDB" id="A0A915JI98"/>
<dbReference type="Pfam" id="PF00665">
    <property type="entry name" value="rve"/>
    <property type="match status" value="1"/>
</dbReference>
<dbReference type="Gene3D" id="3.30.420.10">
    <property type="entry name" value="Ribonuclease H-like superfamily/Ribonuclease H"/>
    <property type="match status" value="1"/>
</dbReference>
<dbReference type="Proteomes" id="UP000887565">
    <property type="component" value="Unplaced"/>
</dbReference>
<evidence type="ECO:0000259" key="2">
    <source>
        <dbReference type="PROSITE" id="PS50994"/>
    </source>
</evidence>
<dbReference type="InterPro" id="IPR050951">
    <property type="entry name" value="Retrovirus_Pol_polyprotein"/>
</dbReference>
<dbReference type="InterPro" id="IPR012337">
    <property type="entry name" value="RNaseH-like_sf"/>
</dbReference>
<organism evidence="3 4">
    <name type="scientific">Romanomermis culicivorax</name>
    <name type="common">Nematode worm</name>
    <dbReference type="NCBI Taxonomy" id="13658"/>
    <lineage>
        <taxon>Eukaryota</taxon>
        <taxon>Metazoa</taxon>
        <taxon>Ecdysozoa</taxon>
        <taxon>Nematoda</taxon>
        <taxon>Enoplea</taxon>
        <taxon>Dorylaimia</taxon>
        <taxon>Mermithida</taxon>
        <taxon>Mermithoidea</taxon>
        <taxon>Mermithidae</taxon>
        <taxon>Romanomermis</taxon>
    </lineage>
</organism>
<dbReference type="PANTHER" id="PTHR37984:SF5">
    <property type="entry name" value="PROTEIN NYNRIN-LIKE"/>
    <property type="match status" value="1"/>
</dbReference>
<name>A0A915JI98_ROMCU</name>
<keyword evidence="3" id="KW-1185">Reference proteome</keyword>
<evidence type="ECO:0000256" key="1">
    <source>
        <dbReference type="SAM" id="MobiDB-lite"/>
    </source>
</evidence>
<dbReference type="GO" id="GO:0003676">
    <property type="term" value="F:nucleic acid binding"/>
    <property type="evidence" value="ECO:0007669"/>
    <property type="project" value="InterPro"/>
</dbReference>